<dbReference type="CDD" id="cd00054">
    <property type="entry name" value="EGF_CA"/>
    <property type="match status" value="3"/>
</dbReference>
<feature type="domain" description="Laminin G" evidence="3">
    <location>
        <begin position="573"/>
        <end position="751"/>
    </location>
</feature>
<accession>A0A6A4X047</accession>
<dbReference type="PANTHER" id="PTHR15036">
    <property type="entry name" value="PIKACHURIN-LIKE PROTEIN"/>
    <property type="match status" value="1"/>
</dbReference>
<dbReference type="InterPro" id="IPR009030">
    <property type="entry name" value="Growth_fac_rcpt_cys_sf"/>
</dbReference>
<feature type="disulfide bond" evidence="2">
    <location>
        <begin position="557"/>
        <end position="566"/>
    </location>
</feature>
<dbReference type="AlphaFoldDB" id="A0A6A4X047"/>
<name>A0A6A4X047_AMPAM</name>
<evidence type="ECO:0000313" key="5">
    <source>
        <dbReference type="EMBL" id="KAF0312615.1"/>
    </source>
</evidence>
<feature type="disulfide bond" evidence="2">
    <location>
        <begin position="341"/>
        <end position="350"/>
    </location>
</feature>
<reference evidence="5 6" key="1">
    <citation type="submission" date="2019-07" db="EMBL/GenBank/DDBJ databases">
        <title>Draft genome assembly of a fouling barnacle, Amphibalanus amphitrite (Darwin, 1854): The first reference genome for Thecostraca.</title>
        <authorList>
            <person name="Kim W."/>
        </authorList>
    </citation>
    <scope>NUCLEOTIDE SEQUENCE [LARGE SCALE GENOMIC DNA]</scope>
    <source>
        <strain evidence="5">SNU_AA5</strain>
        <tissue evidence="5">Soma without cirri and trophi</tissue>
    </source>
</reference>
<feature type="domain" description="Laminin G" evidence="3">
    <location>
        <begin position="135"/>
        <end position="313"/>
    </location>
</feature>
<sequence length="752" mass="80177">MLELAITVLGGAPKRGTCSHGSACDHTCFNLHDGTYECDCRPGYVLNDNGYTCDPVVTAAPSPVEHSTADPASHAAPQSLRERLNTTDDVPTGCGLACVAGQCVTEEGAAAGGPTQRCACPLGVGGDLCQTAVEVHSPRFTGSSVVQFAPPVEAHTDMRLTLELRPEDWDGVVLLSGETDSLTGDFMAVILTGGFVEFRFDCGSGLGVVRSREPVSLDRWNRLTIIRTRSFVWMQLNNGQHTEGMSQGIFWHITFELPLFVGGVRGVSADRERLGVTTGYRGCIRLLEINDRTLGFGPAPDGDAVSGQDIGECSGDLCSRTPCGHGGRCISAPDGSATCLCPLGFLGELCEKPVDLQVPFFNGSSHLKYPGLGTSALSYLSLEVTIKPTAPDGILLYNGLHANGQGEFMAVSMRDGHVEFAFDLGTGVTFVRTTLPVALHQWHQVRVTRTGREAVLRVDSQPTVIGRSSGAFTQLSLPQNLFLGGVANYDAVSSALFLKDGFQGCIQKMVVNEKPIHMLAAALSGYNVANCAHPCVARPCHERGVCLPEGDSYRCQCRLGSGGRQCASLLPAPQVPRFGVHSYLLFDRADVAERLRGGTNGIELEFRTRYPEGLLVWTGSSDLWTGDFLAVGIEHGHVHLRFSLGSGTVTVVHNATRVDDGQWHRVQASRVGRDGVISVDGSYPVSGVSPGLLSQLDTDGRLFIGGASELEYTTHGQYRTGLDGCVAEVIIAPDHGIPLTDADDGRDVGFCL</sequence>
<evidence type="ECO:0000256" key="2">
    <source>
        <dbReference type="PROSITE-ProRule" id="PRU00076"/>
    </source>
</evidence>
<dbReference type="GO" id="GO:0016020">
    <property type="term" value="C:membrane"/>
    <property type="evidence" value="ECO:0007669"/>
    <property type="project" value="UniProtKB-SubCell"/>
</dbReference>
<protein>
    <submittedName>
        <fullName evidence="5">Pikachurin</fullName>
    </submittedName>
</protein>
<dbReference type="Pfam" id="PF00008">
    <property type="entry name" value="EGF"/>
    <property type="match status" value="1"/>
</dbReference>
<keyword evidence="2" id="KW-0245">EGF-like domain</keyword>
<feature type="domain" description="EGF-like" evidence="4">
    <location>
        <begin position="314"/>
        <end position="351"/>
    </location>
</feature>
<keyword evidence="6" id="KW-1185">Reference proteome</keyword>
<dbReference type="Gene3D" id="2.10.25.10">
    <property type="entry name" value="Laminin"/>
    <property type="match status" value="3"/>
</dbReference>
<dbReference type="PROSITE" id="PS50026">
    <property type="entry name" value="EGF_3"/>
    <property type="match status" value="2"/>
</dbReference>
<evidence type="ECO:0000256" key="1">
    <source>
        <dbReference type="ARBA" id="ARBA00023157"/>
    </source>
</evidence>
<dbReference type="PROSITE" id="PS50025">
    <property type="entry name" value="LAM_G_DOMAIN"/>
    <property type="match status" value="3"/>
</dbReference>
<dbReference type="Pfam" id="PF02210">
    <property type="entry name" value="Laminin_G_2"/>
    <property type="match status" value="1"/>
</dbReference>
<evidence type="ECO:0000313" key="6">
    <source>
        <dbReference type="Proteomes" id="UP000440578"/>
    </source>
</evidence>
<dbReference type="EMBL" id="VIIS01000151">
    <property type="protein sequence ID" value="KAF0312615.1"/>
    <property type="molecule type" value="Genomic_DNA"/>
</dbReference>
<comment type="caution">
    <text evidence="5">The sequence shown here is derived from an EMBL/GenBank/DDBJ whole genome shotgun (WGS) entry which is preliminary data.</text>
</comment>
<dbReference type="GO" id="GO:0005509">
    <property type="term" value="F:calcium ion binding"/>
    <property type="evidence" value="ECO:0007669"/>
    <property type="project" value="InterPro"/>
</dbReference>
<comment type="caution">
    <text evidence="2">Lacks conserved residue(s) required for the propagation of feature annotation.</text>
</comment>
<dbReference type="Pfam" id="PF00054">
    <property type="entry name" value="Laminin_G_1"/>
    <property type="match status" value="2"/>
</dbReference>
<gene>
    <name evidence="5" type="primary">EGFLAM</name>
    <name evidence="5" type="ORF">FJT64_016623</name>
</gene>
<dbReference type="SMART" id="SM00181">
    <property type="entry name" value="EGF"/>
    <property type="match status" value="4"/>
</dbReference>
<dbReference type="Proteomes" id="UP000440578">
    <property type="component" value="Unassembled WGS sequence"/>
</dbReference>
<keyword evidence="1 2" id="KW-1015">Disulfide bond</keyword>
<dbReference type="InterPro" id="IPR001791">
    <property type="entry name" value="Laminin_G"/>
</dbReference>
<dbReference type="PANTHER" id="PTHR15036:SF85">
    <property type="entry name" value="SP2353, ISOFORM A"/>
    <property type="match status" value="1"/>
</dbReference>
<dbReference type="InterPro" id="IPR001881">
    <property type="entry name" value="EGF-like_Ca-bd_dom"/>
</dbReference>
<dbReference type="OrthoDB" id="10014052at2759"/>
<feature type="domain" description="Laminin G" evidence="3">
    <location>
        <begin position="356"/>
        <end position="535"/>
    </location>
</feature>
<dbReference type="CDD" id="cd00110">
    <property type="entry name" value="LamG"/>
    <property type="match status" value="3"/>
</dbReference>
<organism evidence="5 6">
    <name type="scientific">Amphibalanus amphitrite</name>
    <name type="common">Striped barnacle</name>
    <name type="synonym">Balanus amphitrite</name>
    <dbReference type="NCBI Taxonomy" id="1232801"/>
    <lineage>
        <taxon>Eukaryota</taxon>
        <taxon>Metazoa</taxon>
        <taxon>Ecdysozoa</taxon>
        <taxon>Arthropoda</taxon>
        <taxon>Crustacea</taxon>
        <taxon>Multicrustacea</taxon>
        <taxon>Cirripedia</taxon>
        <taxon>Thoracica</taxon>
        <taxon>Thoracicalcarea</taxon>
        <taxon>Balanomorpha</taxon>
        <taxon>Balanoidea</taxon>
        <taxon>Balanidae</taxon>
        <taxon>Amphibalaninae</taxon>
        <taxon>Amphibalanus</taxon>
    </lineage>
</organism>
<dbReference type="Gene3D" id="2.60.120.200">
    <property type="match status" value="3"/>
</dbReference>
<dbReference type="PROSITE" id="PS00022">
    <property type="entry name" value="EGF_1"/>
    <property type="match status" value="2"/>
</dbReference>
<feature type="domain" description="EGF-like" evidence="4">
    <location>
        <begin position="532"/>
        <end position="567"/>
    </location>
</feature>
<proteinExistence type="predicted"/>
<dbReference type="GO" id="GO:0048513">
    <property type="term" value="P:animal organ development"/>
    <property type="evidence" value="ECO:0007669"/>
    <property type="project" value="UniProtKB-ARBA"/>
</dbReference>
<dbReference type="InterPro" id="IPR013320">
    <property type="entry name" value="ConA-like_dom_sf"/>
</dbReference>
<dbReference type="PROSITE" id="PS01186">
    <property type="entry name" value="EGF_2"/>
    <property type="match status" value="2"/>
</dbReference>
<dbReference type="SMART" id="SM00179">
    <property type="entry name" value="EGF_CA"/>
    <property type="match status" value="3"/>
</dbReference>
<dbReference type="InterPro" id="IPR050372">
    <property type="entry name" value="Neurexin-related_CASP"/>
</dbReference>
<dbReference type="SUPFAM" id="SSF49899">
    <property type="entry name" value="Concanavalin A-like lectins/glucanases"/>
    <property type="match status" value="3"/>
</dbReference>
<dbReference type="InterPro" id="IPR000742">
    <property type="entry name" value="EGF"/>
</dbReference>
<evidence type="ECO:0000259" key="3">
    <source>
        <dbReference type="PROSITE" id="PS50025"/>
    </source>
</evidence>
<evidence type="ECO:0000259" key="4">
    <source>
        <dbReference type="PROSITE" id="PS50026"/>
    </source>
</evidence>
<dbReference type="SMART" id="SM00282">
    <property type="entry name" value="LamG"/>
    <property type="match status" value="3"/>
</dbReference>
<dbReference type="SUPFAM" id="SSF57184">
    <property type="entry name" value="Growth factor receptor domain"/>
    <property type="match status" value="1"/>
</dbReference>